<accession>A0A0K1Q8G4</accession>
<dbReference type="InterPro" id="IPR021215">
    <property type="entry name" value="DUF2752"/>
</dbReference>
<proteinExistence type="predicted"/>
<sequence>MTRATRMLLRGDFGGATAMHPLVWIAVPIVAAILATELRGYLRTEEWGASQNLPYAKAAMIAFAGLMFVVWLIRLHAGDVVPG</sequence>
<evidence type="ECO:0000313" key="2">
    <source>
        <dbReference type="EMBL" id="AKV02033.1"/>
    </source>
</evidence>
<evidence type="ECO:0000313" key="3">
    <source>
        <dbReference type="Proteomes" id="UP000064967"/>
    </source>
</evidence>
<feature type="transmembrane region" description="Helical" evidence="1">
    <location>
        <begin position="21"/>
        <end position="42"/>
    </location>
</feature>
<keyword evidence="1" id="KW-0472">Membrane</keyword>
<feature type="transmembrane region" description="Helical" evidence="1">
    <location>
        <begin position="54"/>
        <end position="73"/>
    </location>
</feature>
<reference evidence="2 3" key="1">
    <citation type="submission" date="2015-08" db="EMBL/GenBank/DDBJ databases">
        <authorList>
            <person name="Babu N.S."/>
            <person name="Beckwith C.J."/>
            <person name="Beseler K.G."/>
            <person name="Brison A."/>
            <person name="Carone J.V."/>
            <person name="Caskin T.P."/>
            <person name="Diamond M."/>
            <person name="Durham M.E."/>
            <person name="Foxe J.M."/>
            <person name="Go M."/>
            <person name="Henderson B.A."/>
            <person name="Jones I.B."/>
            <person name="McGettigan J.A."/>
            <person name="Micheletti S.J."/>
            <person name="Nasrallah M.E."/>
            <person name="Ortiz D."/>
            <person name="Piller C.R."/>
            <person name="Privatt S.R."/>
            <person name="Schneider S.L."/>
            <person name="Sharp S."/>
            <person name="Smith T.C."/>
            <person name="Stanton J.D."/>
            <person name="Ullery H.E."/>
            <person name="Wilson R.J."/>
            <person name="Serrano M.G."/>
            <person name="Buck G."/>
            <person name="Lee V."/>
            <person name="Wang Y."/>
            <person name="Carvalho R."/>
            <person name="Voegtly L."/>
            <person name="Shi R."/>
            <person name="Duckworth R."/>
            <person name="Johnson A."/>
            <person name="Loviza R."/>
            <person name="Walstead R."/>
            <person name="Shah Z."/>
            <person name="Kiflezghi M."/>
            <person name="Wade K."/>
            <person name="Ball S.L."/>
            <person name="Bradley K.W."/>
            <person name="Asai D.J."/>
            <person name="Bowman C.A."/>
            <person name="Russell D.A."/>
            <person name="Pope W.H."/>
            <person name="Jacobs-Sera D."/>
            <person name="Hendrix R.W."/>
            <person name="Hatfull G.F."/>
        </authorList>
    </citation>
    <scope>NUCLEOTIDE SEQUENCE [LARGE SCALE GENOMIC DNA]</scope>
    <source>
        <strain evidence="2 3">DSM 27648</strain>
    </source>
</reference>
<dbReference type="Pfam" id="PF10825">
    <property type="entry name" value="DUF2752"/>
    <property type="match status" value="1"/>
</dbReference>
<keyword evidence="3" id="KW-1185">Reference proteome</keyword>
<dbReference type="KEGG" id="llu:AKJ09_08696"/>
<keyword evidence="1" id="KW-0812">Transmembrane</keyword>
<dbReference type="PATRIC" id="fig|1391654.3.peg.8806"/>
<dbReference type="Proteomes" id="UP000064967">
    <property type="component" value="Chromosome"/>
</dbReference>
<name>A0A0K1Q8G4_9BACT</name>
<organism evidence="2 3">
    <name type="scientific">Labilithrix luteola</name>
    <dbReference type="NCBI Taxonomy" id="1391654"/>
    <lineage>
        <taxon>Bacteria</taxon>
        <taxon>Pseudomonadati</taxon>
        <taxon>Myxococcota</taxon>
        <taxon>Polyangia</taxon>
        <taxon>Polyangiales</taxon>
        <taxon>Labilitrichaceae</taxon>
        <taxon>Labilithrix</taxon>
    </lineage>
</organism>
<keyword evidence="1" id="KW-1133">Transmembrane helix</keyword>
<dbReference type="AlphaFoldDB" id="A0A0K1Q8G4"/>
<gene>
    <name evidence="2" type="ORF">AKJ09_08696</name>
</gene>
<dbReference type="EMBL" id="CP012333">
    <property type="protein sequence ID" value="AKV02033.1"/>
    <property type="molecule type" value="Genomic_DNA"/>
</dbReference>
<protein>
    <submittedName>
        <fullName evidence="2">Uncharacterized protein</fullName>
    </submittedName>
</protein>
<evidence type="ECO:0000256" key="1">
    <source>
        <dbReference type="SAM" id="Phobius"/>
    </source>
</evidence>